<name>A0A5B1CLJ6_9BACT</name>
<dbReference type="Proteomes" id="UP000322699">
    <property type="component" value="Unassembled WGS sequence"/>
</dbReference>
<dbReference type="EMBL" id="VRLW01000001">
    <property type="protein sequence ID" value="KAA1262067.1"/>
    <property type="molecule type" value="Genomic_DNA"/>
</dbReference>
<protein>
    <submittedName>
        <fullName evidence="3">Bacterial type II and III secretion system protein</fullName>
    </submittedName>
</protein>
<feature type="domain" description="Type II/III secretion system secretin-like" evidence="2">
    <location>
        <begin position="200"/>
        <end position="365"/>
    </location>
</feature>
<keyword evidence="4" id="KW-1185">Reference proteome</keyword>
<accession>A0A5B1CLJ6</accession>
<dbReference type="AlphaFoldDB" id="A0A5B1CLJ6"/>
<sequence length="369" mass="39746">MFAAMARSNASIPGRLTPGCRFCYETGMNRTQKPAETLCRSATSWSPWMVSAIRLVFILVSMSVTAQGQLTITNPNSVDQVHAKSSVHLNHRSNASVVTASHNHGIQIHVTTIKLMVDEETRNSIYRNVGAPGFSIQTSVDPLPPIELTGESSSTMKIATIGNAIQSTVAIRSPTTCAMAVVDRSVSDQILSQIGQADPTSIKRSPAMMLINGNVAEMNDVVERPYVIGFDASTASGTVETFEEGMKIRMLAVSEKESMRFTAQINSSAITSVKQIKLPQSSEKTALDQTPVIQVPVQQTQSVNVSATLSANQCLLIDPFITATLTTTQQSPTPMLGKIPYIGKSFSSETAVQVDRHVLLFMLPSTVGE</sequence>
<comment type="caution">
    <text evidence="3">The sequence shown here is derived from an EMBL/GenBank/DDBJ whole genome shotgun (WGS) entry which is preliminary data.</text>
</comment>
<evidence type="ECO:0000259" key="2">
    <source>
        <dbReference type="Pfam" id="PF00263"/>
    </source>
</evidence>
<dbReference type="InterPro" id="IPR004846">
    <property type="entry name" value="T2SS/T3SS_dom"/>
</dbReference>
<reference evidence="3 4" key="1">
    <citation type="submission" date="2019-08" db="EMBL/GenBank/DDBJ databases">
        <title>Deep-cultivation of Planctomycetes and their phenomic and genomic characterization uncovers novel biology.</title>
        <authorList>
            <person name="Wiegand S."/>
            <person name="Jogler M."/>
            <person name="Boedeker C."/>
            <person name="Pinto D."/>
            <person name="Vollmers J."/>
            <person name="Rivas-Marin E."/>
            <person name="Kohn T."/>
            <person name="Peeters S.H."/>
            <person name="Heuer A."/>
            <person name="Rast P."/>
            <person name="Oberbeckmann S."/>
            <person name="Bunk B."/>
            <person name="Jeske O."/>
            <person name="Meyerdierks A."/>
            <person name="Storesund J.E."/>
            <person name="Kallscheuer N."/>
            <person name="Luecker S."/>
            <person name="Lage O.M."/>
            <person name="Pohl T."/>
            <person name="Merkel B.J."/>
            <person name="Hornburger P."/>
            <person name="Mueller R.-W."/>
            <person name="Bruemmer F."/>
            <person name="Labrenz M."/>
            <person name="Spormann A.M."/>
            <person name="Op Den Camp H."/>
            <person name="Overmann J."/>
            <person name="Amann R."/>
            <person name="Jetten M.S.M."/>
            <person name="Mascher T."/>
            <person name="Medema M.H."/>
            <person name="Devos D.P."/>
            <person name="Kaster A.-K."/>
            <person name="Ovreas L."/>
            <person name="Rohde M."/>
            <person name="Galperin M.Y."/>
            <person name="Jogler C."/>
        </authorList>
    </citation>
    <scope>NUCLEOTIDE SEQUENCE [LARGE SCALE GENOMIC DNA]</scope>
    <source>
        <strain evidence="3 4">LF1</strain>
    </source>
</reference>
<evidence type="ECO:0000313" key="3">
    <source>
        <dbReference type="EMBL" id="KAA1262067.1"/>
    </source>
</evidence>
<comment type="similarity">
    <text evidence="1">Belongs to the bacterial secretin family.</text>
</comment>
<proteinExistence type="inferred from homology"/>
<organism evidence="3 4">
    <name type="scientific">Rubripirellula obstinata</name>
    <dbReference type="NCBI Taxonomy" id="406547"/>
    <lineage>
        <taxon>Bacteria</taxon>
        <taxon>Pseudomonadati</taxon>
        <taxon>Planctomycetota</taxon>
        <taxon>Planctomycetia</taxon>
        <taxon>Pirellulales</taxon>
        <taxon>Pirellulaceae</taxon>
        <taxon>Rubripirellula</taxon>
    </lineage>
</organism>
<dbReference type="Pfam" id="PF00263">
    <property type="entry name" value="Secretin"/>
    <property type="match status" value="1"/>
</dbReference>
<dbReference type="InterPro" id="IPR001775">
    <property type="entry name" value="GspD/PilQ"/>
</dbReference>
<evidence type="ECO:0000313" key="4">
    <source>
        <dbReference type="Proteomes" id="UP000322699"/>
    </source>
</evidence>
<dbReference type="GO" id="GO:0009306">
    <property type="term" value="P:protein secretion"/>
    <property type="evidence" value="ECO:0007669"/>
    <property type="project" value="InterPro"/>
</dbReference>
<gene>
    <name evidence="3" type="ORF">LF1_46280</name>
</gene>
<evidence type="ECO:0000256" key="1">
    <source>
        <dbReference type="RuleBase" id="RU004003"/>
    </source>
</evidence>
<dbReference type="PRINTS" id="PR00811">
    <property type="entry name" value="BCTERIALGSPD"/>
</dbReference>